<evidence type="ECO:0000313" key="2">
    <source>
        <dbReference type="Proteomes" id="UP001432322"/>
    </source>
</evidence>
<dbReference type="Proteomes" id="UP001432322">
    <property type="component" value="Unassembled WGS sequence"/>
</dbReference>
<proteinExistence type="predicted"/>
<dbReference type="AlphaFoldDB" id="A0AAV5V928"/>
<name>A0AAV5V928_9BILA</name>
<dbReference type="EMBL" id="BTSY01000002">
    <property type="protein sequence ID" value="GMT15723.1"/>
    <property type="molecule type" value="Genomic_DNA"/>
</dbReference>
<evidence type="ECO:0000313" key="1">
    <source>
        <dbReference type="EMBL" id="GMT15723.1"/>
    </source>
</evidence>
<sequence length="92" mass="9971">QFETLAKTDRIGNVLADSIKCLAMLSKSPISYQDLSYAIDCGNAVRSVTMKHDIASPQLHLSDAGYNTMRDCCYVAAEAIEVTARSLIANNS</sequence>
<reference evidence="1" key="1">
    <citation type="submission" date="2023-10" db="EMBL/GenBank/DDBJ databases">
        <title>Genome assembly of Pristionchus species.</title>
        <authorList>
            <person name="Yoshida K."/>
            <person name="Sommer R.J."/>
        </authorList>
    </citation>
    <scope>NUCLEOTIDE SEQUENCE</scope>
    <source>
        <strain evidence="1">RS5133</strain>
    </source>
</reference>
<feature type="non-terminal residue" evidence="1">
    <location>
        <position position="92"/>
    </location>
</feature>
<protein>
    <submittedName>
        <fullName evidence="1">Uncharacterized protein</fullName>
    </submittedName>
</protein>
<keyword evidence="2" id="KW-1185">Reference proteome</keyword>
<gene>
    <name evidence="1" type="ORF">PFISCL1PPCAC_7020</name>
</gene>
<organism evidence="1 2">
    <name type="scientific">Pristionchus fissidentatus</name>
    <dbReference type="NCBI Taxonomy" id="1538716"/>
    <lineage>
        <taxon>Eukaryota</taxon>
        <taxon>Metazoa</taxon>
        <taxon>Ecdysozoa</taxon>
        <taxon>Nematoda</taxon>
        <taxon>Chromadorea</taxon>
        <taxon>Rhabditida</taxon>
        <taxon>Rhabditina</taxon>
        <taxon>Diplogasteromorpha</taxon>
        <taxon>Diplogasteroidea</taxon>
        <taxon>Neodiplogasteridae</taxon>
        <taxon>Pristionchus</taxon>
    </lineage>
</organism>
<feature type="non-terminal residue" evidence="1">
    <location>
        <position position="1"/>
    </location>
</feature>
<accession>A0AAV5V928</accession>
<comment type="caution">
    <text evidence="1">The sequence shown here is derived from an EMBL/GenBank/DDBJ whole genome shotgun (WGS) entry which is preliminary data.</text>
</comment>